<organism evidence="7 8">
    <name type="scientific">Saxibacter everestensis</name>
    <dbReference type="NCBI Taxonomy" id="2909229"/>
    <lineage>
        <taxon>Bacteria</taxon>
        <taxon>Bacillati</taxon>
        <taxon>Actinomycetota</taxon>
        <taxon>Actinomycetes</taxon>
        <taxon>Micrococcales</taxon>
        <taxon>Brevibacteriaceae</taxon>
        <taxon>Saxibacter</taxon>
    </lineage>
</organism>
<dbReference type="Proteomes" id="UP001209083">
    <property type="component" value="Chromosome"/>
</dbReference>
<dbReference type="Pfam" id="PF13476">
    <property type="entry name" value="AAA_23"/>
    <property type="match status" value="1"/>
</dbReference>
<evidence type="ECO:0000256" key="3">
    <source>
        <dbReference type="ARBA" id="ARBA00013368"/>
    </source>
</evidence>
<dbReference type="PANTHER" id="PTHR32114">
    <property type="entry name" value="ABC TRANSPORTER ABCH.3"/>
    <property type="match status" value="1"/>
</dbReference>
<dbReference type="SUPFAM" id="SSF52540">
    <property type="entry name" value="P-loop containing nucleoside triphosphate hydrolases"/>
    <property type="match status" value="1"/>
</dbReference>
<keyword evidence="8" id="KW-1185">Reference proteome</keyword>
<evidence type="ECO:0000256" key="1">
    <source>
        <dbReference type="ARBA" id="ARBA00006930"/>
    </source>
</evidence>
<evidence type="ECO:0000313" key="7">
    <source>
        <dbReference type="EMBL" id="WGW13517.1"/>
    </source>
</evidence>
<evidence type="ECO:0000259" key="6">
    <source>
        <dbReference type="Pfam" id="PF13476"/>
    </source>
</evidence>
<feature type="region of interest" description="Disordered" evidence="5">
    <location>
        <begin position="225"/>
        <end position="250"/>
    </location>
</feature>
<sequence length="1053" mass="114114">MRLHRVSIQAFGPFAGRVEIDFDRLSEQGLFLLHGPTGAGKTSILDAICFALYAKVPGARADAKRLRSDHASSGVAPEVVVDFSARGRRFEVTRSPEWDRPKTRGDGQTKEKARTLLREFADGHWLEGTRDHRESQLQITELLGMKVEQFTRVVLLPQGEFATFLRADAADRAKLLQQLFSTERFEAVEDWLIARDAEARDAVDSLHAQWRELAAQAAQTATVLTAADPTAEDGDSGTEGGRVRSDAGESGAEAIVGAEAGGAAIVGAVAAGAEAGGAESDAAVLRERPDSVDPNELRDYLEYLKHRFARRLNSAQLAAAGKEARVKELSNELEALRARSKRAAELDELIEREHRFQDAADARADRDAQLKLHQQAEPLRELLESAERAETSHEDAVQLVGSMQDEAGFDQSPTAEDITSELARLDPEIVRLEDSVAQERDLLARRENLAAERRALAESEALADQQETEFTTLGTTLSQLAEEITQHVPVASRLEACRAAHAAAIQRHDAAAVAASLEADVALLQAKTDELWDKERAAHTAFLDLRAARLDQMASELAAGLQAGCACPVCGSTRHPRKAEPVDGAVTGSDEKRAEKFFSEAQSRHRKVQAELSVAQSKAAEARGRSGDLSCDEASGQRDAAQAELRLAEQATSRVLELHDESDAIEQSRSRLKPEIERRRALIMQHGATLVAAAAGIEQMADKLAGLRGDDESLITRLRRLTLRRTILQKLQSGIWELAHAAAERTKTRQHVARRAAEVGFGSVDEMRASLLSTAETTKLLAGRDADFTLRAELQASRRRPEIALAAEEAPANDELPDLLARTVTEHGSASAALVAARNAVAVLQTAQEALIDKATQLEASIAGGQAVHDRYELNHRLAELARGGTDNALRMSLSSYVLAARLEEVAAAATQRLLVMSDGRYELRYSDSLATRGRKSGLGLEILDGYTGLSRNPKTLSGGESFQASLALALGLADVVKAESGGIDLETLFVDEGFGTLDEQSLEKVMDILDDLRSGGRAVGVISHVAEMRSRVTSQLEVLKTRDGSTLREIQS</sequence>
<dbReference type="InterPro" id="IPR038729">
    <property type="entry name" value="Rad50/SbcC_AAA"/>
</dbReference>
<dbReference type="Pfam" id="PF13558">
    <property type="entry name" value="SbcC_Walker_B"/>
    <property type="match status" value="1"/>
</dbReference>
<evidence type="ECO:0000313" key="8">
    <source>
        <dbReference type="Proteomes" id="UP001209083"/>
    </source>
</evidence>
<dbReference type="InterPro" id="IPR027417">
    <property type="entry name" value="P-loop_NTPase"/>
</dbReference>
<comment type="subunit">
    <text evidence="2">Heterodimer of SbcC and SbcD.</text>
</comment>
<reference evidence="7 8" key="1">
    <citation type="submission" date="2023-05" db="EMBL/GenBank/DDBJ databases">
        <title>Lithophilousrod everest ZFBP1038 complete genpme.</title>
        <authorList>
            <person name="Tian M."/>
        </authorList>
    </citation>
    <scope>NUCLEOTIDE SEQUENCE [LARGE SCALE GENOMIC DNA]</scope>
    <source>
        <strain evidence="7 8">ZFBP1038</strain>
    </source>
</reference>
<gene>
    <name evidence="7" type="ORF">LWF01_07110</name>
</gene>
<accession>A0ABY8QWW0</accession>
<keyword evidence="4" id="KW-0175">Coiled coil</keyword>
<dbReference type="RefSeq" id="WP_349640339.1">
    <property type="nucleotide sequence ID" value="NZ_CP090958.1"/>
</dbReference>
<feature type="domain" description="Rad50/SbcC-type AAA" evidence="6">
    <location>
        <begin position="5"/>
        <end position="183"/>
    </location>
</feature>
<evidence type="ECO:0000256" key="2">
    <source>
        <dbReference type="ARBA" id="ARBA00011322"/>
    </source>
</evidence>
<evidence type="ECO:0000256" key="4">
    <source>
        <dbReference type="SAM" id="Coils"/>
    </source>
</evidence>
<protein>
    <recommendedName>
        <fullName evidence="3">Nuclease SbcCD subunit C</fullName>
    </recommendedName>
</protein>
<evidence type="ECO:0000256" key="5">
    <source>
        <dbReference type="SAM" id="MobiDB-lite"/>
    </source>
</evidence>
<dbReference type="PANTHER" id="PTHR32114:SF2">
    <property type="entry name" value="ABC TRANSPORTER ABCH.3"/>
    <property type="match status" value="1"/>
</dbReference>
<proteinExistence type="inferred from homology"/>
<dbReference type="EMBL" id="CP090958">
    <property type="protein sequence ID" value="WGW13517.1"/>
    <property type="molecule type" value="Genomic_DNA"/>
</dbReference>
<name>A0ABY8QWW0_9MICO</name>
<dbReference type="Gene3D" id="3.40.50.300">
    <property type="entry name" value="P-loop containing nucleotide triphosphate hydrolases"/>
    <property type="match status" value="2"/>
</dbReference>
<feature type="coiled-coil region" evidence="4">
    <location>
        <begin position="312"/>
        <end position="346"/>
    </location>
</feature>
<comment type="similarity">
    <text evidence="1">Belongs to the SMC family. SbcC subfamily.</text>
</comment>